<evidence type="ECO:0000313" key="8">
    <source>
        <dbReference type="Proteomes" id="UP000639419"/>
    </source>
</evidence>
<evidence type="ECO:0000259" key="6">
    <source>
        <dbReference type="Pfam" id="PF00496"/>
    </source>
</evidence>
<evidence type="ECO:0000256" key="4">
    <source>
        <dbReference type="ARBA" id="ARBA00022729"/>
    </source>
</evidence>
<dbReference type="Gene3D" id="3.40.190.10">
    <property type="entry name" value="Periplasmic binding protein-like II"/>
    <property type="match status" value="1"/>
</dbReference>
<comment type="caution">
    <text evidence="7">The sequence shown here is derived from an EMBL/GenBank/DDBJ whole genome shotgun (WGS) entry which is preliminary data.</text>
</comment>
<comment type="similarity">
    <text evidence="2">Belongs to the bacterial solute-binding protein 5 family.</text>
</comment>
<keyword evidence="4" id="KW-0732">Signal</keyword>
<comment type="subcellular location">
    <subcellularLocation>
        <location evidence="1">Periplasm</location>
    </subcellularLocation>
</comment>
<name>A0ABX2KXG4_9PROT</name>
<dbReference type="EMBL" id="WHOR01000121">
    <property type="protein sequence ID" value="NUB20785.1"/>
    <property type="molecule type" value="Genomic_DNA"/>
</dbReference>
<feature type="region of interest" description="Disordered" evidence="5">
    <location>
        <begin position="1"/>
        <end position="23"/>
    </location>
</feature>
<accession>A0ABX2KXG4</accession>
<dbReference type="CDD" id="cd00995">
    <property type="entry name" value="PBP2_NikA_DppA_OppA_like"/>
    <property type="match status" value="1"/>
</dbReference>
<dbReference type="Pfam" id="PF00496">
    <property type="entry name" value="SBP_bac_5"/>
    <property type="match status" value="1"/>
</dbReference>
<feature type="compositionally biased region" description="Low complexity" evidence="5">
    <location>
        <begin position="1"/>
        <end position="15"/>
    </location>
</feature>
<organism evidence="7 8">
    <name type="scientific">Azospirillum formosense</name>
    <dbReference type="NCBI Taxonomy" id="861533"/>
    <lineage>
        <taxon>Bacteria</taxon>
        <taxon>Pseudomonadati</taxon>
        <taxon>Pseudomonadota</taxon>
        <taxon>Alphaproteobacteria</taxon>
        <taxon>Rhodospirillales</taxon>
        <taxon>Azospirillaceae</taxon>
        <taxon>Azospirillum</taxon>
    </lineage>
</organism>
<evidence type="ECO:0000256" key="1">
    <source>
        <dbReference type="ARBA" id="ARBA00004418"/>
    </source>
</evidence>
<protein>
    <recommendedName>
        <fullName evidence="6">Solute-binding protein family 5 domain-containing protein</fullName>
    </recommendedName>
</protein>
<keyword evidence="3" id="KW-0813">Transport</keyword>
<evidence type="ECO:0000256" key="3">
    <source>
        <dbReference type="ARBA" id="ARBA00022448"/>
    </source>
</evidence>
<evidence type="ECO:0000313" key="7">
    <source>
        <dbReference type="EMBL" id="NUB20785.1"/>
    </source>
</evidence>
<gene>
    <name evidence="7" type="ORF">GBZ26_16465</name>
</gene>
<evidence type="ECO:0000256" key="5">
    <source>
        <dbReference type="SAM" id="MobiDB-lite"/>
    </source>
</evidence>
<dbReference type="InterPro" id="IPR030678">
    <property type="entry name" value="Peptide/Ni-bd"/>
</dbReference>
<reference evidence="7 8" key="1">
    <citation type="submission" date="2019-10" db="EMBL/GenBank/DDBJ databases">
        <title>Genome sequence of Azospirillum formosense CC-Nfb-7.</title>
        <authorList>
            <person name="Ambrosini A."/>
            <person name="Sant'Anna F.H."/>
            <person name="Cassan F.D."/>
            <person name="Souza E.M."/>
            <person name="Passaglia L.M.P."/>
        </authorList>
    </citation>
    <scope>NUCLEOTIDE SEQUENCE [LARGE SCALE GENOMIC DNA]</scope>
    <source>
        <strain evidence="7 8">CC-NFb-7</strain>
    </source>
</reference>
<dbReference type="PIRSF" id="PIRSF002741">
    <property type="entry name" value="MppA"/>
    <property type="match status" value="1"/>
</dbReference>
<sequence>MRRPSAAASSVRRPPGIGPRQDTAFRWTGGFRPGFIAPLRPAWDVVDRIGSVDQRSIKRSITCRTERRRMSPITFNRRQALSLVAAAATLPMSFRAQAQSTTSQSSASLLRAAITGYTVINTFDPAKVTQLPESYVVWAVFNALVKFNEKMEIVPDLAESYSFINPTTLEFKLRKGVKFHDGSELTSDDVKFSLERVLDEKTASPNRAKLSSIKTIETPDAHTVRIITHAPFAPLLTYLANTRTGTQIVPRKAVERLGDKFDFNPVGTGAYVLKEWKTGSGVKLEAFPDYFDGAPTFQTVSMPLIGEESSGLTALQGGQIDLTSTAPFASIPNLVKDPKIKVYKQTGLNVRYIGLNGRKAPFDDPHFRRALAMAFDRQAMVRSVVFGEGSPATGLLPPAIAKPGQPVPPSLTFNPAAAKAELAKAKYPADTEIKLLIWGPTWWRKIGEFFVIQVNQVLGTKIQIEAGESNAVFSRLRSGDYQAAVWGWLGFIDADEYLGDLLGKDGSRNFHGYNNPAFEALLEKGRSEVDPAVRRDVYREAELLMLEDMPLIPCFNSNVHNLSVPALKGFTQLPYSNYGDQFAKLQLG</sequence>
<dbReference type="Proteomes" id="UP000639419">
    <property type="component" value="Unassembled WGS sequence"/>
</dbReference>
<dbReference type="InterPro" id="IPR000914">
    <property type="entry name" value="SBP_5_dom"/>
</dbReference>
<dbReference type="PANTHER" id="PTHR30290:SF10">
    <property type="entry name" value="PERIPLASMIC OLIGOPEPTIDE-BINDING PROTEIN-RELATED"/>
    <property type="match status" value="1"/>
</dbReference>
<dbReference type="PANTHER" id="PTHR30290">
    <property type="entry name" value="PERIPLASMIC BINDING COMPONENT OF ABC TRANSPORTER"/>
    <property type="match status" value="1"/>
</dbReference>
<dbReference type="PROSITE" id="PS01040">
    <property type="entry name" value="SBP_BACTERIAL_5"/>
    <property type="match status" value="1"/>
</dbReference>
<evidence type="ECO:0000256" key="2">
    <source>
        <dbReference type="ARBA" id="ARBA00005695"/>
    </source>
</evidence>
<keyword evidence="8" id="KW-1185">Reference proteome</keyword>
<dbReference type="InterPro" id="IPR023765">
    <property type="entry name" value="SBP_5_CS"/>
</dbReference>
<feature type="domain" description="Solute-binding protein family 5" evidence="6">
    <location>
        <begin position="152"/>
        <end position="507"/>
    </location>
</feature>
<proteinExistence type="inferred from homology"/>
<dbReference type="InterPro" id="IPR039424">
    <property type="entry name" value="SBP_5"/>
</dbReference>
<dbReference type="Gene3D" id="3.10.105.10">
    <property type="entry name" value="Dipeptide-binding Protein, Domain 3"/>
    <property type="match status" value="1"/>
</dbReference>
<dbReference type="SUPFAM" id="SSF53850">
    <property type="entry name" value="Periplasmic binding protein-like II"/>
    <property type="match status" value="1"/>
</dbReference>